<proteinExistence type="predicted"/>
<dbReference type="AlphaFoldDB" id="A0A0U0WE31"/>
<keyword evidence="1" id="KW-0456">Lyase</keyword>
<dbReference type="EMBL" id="CSTD01000005">
    <property type="protein sequence ID" value="CPR13033.1"/>
    <property type="molecule type" value="Genomic_DNA"/>
</dbReference>
<evidence type="ECO:0000313" key="1">
    <source>
        <dbReference type="EMBL" id="CPR13033.1"/>
    </source>
</evidence>
<dbReference type="GO" id="GO:0016829">
    <property type="term" value="F:lyase activity"/>
    <property type="evidence" value="ECO:0007669"/>
    <property type="project" value="UniProtKB-KW"/>
</dbReference>
<protein>
    <submittedName>
        <fullName evidence="1">HpcH/HpaI aldolase/citrate lyase family protein</fullName>
    </submittedName>
</protein>
<name>A0A0U0WE31_MYCBE</name>
<sequence>MLDAIVRSHRAATDAGLVTGIHAGDGKIGHAMARLGFRMITLTSESQALRRGAAEHLREAAEQ</sequence>
<dbReference type="Proteomes" id="UP000198875">
    <property type="component" value="Unassembled WGS sequence"/>
</dbReference>
<reference evidence="1 2" key="1">
    <citation type="submission" date="2015-03" db="EMBL/GenBank/DDBJ databases">
        <authorList>
            <person name="Murphy D."/>
        </authorList>
    </citation>
    <scope>NUCLEOTIDE SEQUENCE [LARGE SCALE GENOMIC DNA]</scope>
    <source>
        <strain evidence="1 2">DSM 44277</strain>
    </source>
</reference>
<dbReference type="Gene3D" id="3.20.20.60">
    <property type="entry name" value="Phosphoenolpyruvate-binding domains"/>
    <property type="match status" value="1"/>
</dbReference>
<dbReference type="SUPFAM" id="SSF51621">
    <property type="entry name" value="Phosphoenolpyruvate/pyruvate domain"/>
    <property type="match status" value="1"/>
</dbReference>
<dbReference type="InterPro" id="IPR015813">
    <property type="entry name" value="Pyrv/PenolPyrv_kinase-like_dom"/>
</dbReference>
<dbReference type="InterPro" id="IPR040442">
    <property type="entry name" value="Pyrv_kinase-like_dom_sf"/>
</dbReference>
<gene>
    <name evidence="1" type="ORF">BN971_04340</name>
</gene>
<accession>A0A0U0WE31</accession>
<evidence type="ECO:0000313" key="2">
    <source>
        <dbReference type="Proteomes" id="UP000198875"/>
    </source>
</evidence>
<organism evidence="1 2">
    <name type="scientific">Mycobacterium bohemicum DSM 44277</name>
    <dbReference type="NCBI Taxonomy" id="1236609"/>
    <lineage>
        <taxon>Bacteria</taxon>
        <taxon>Bacillati</taxon>
        <taxon>Actinomycetota</taxon>
        <taxon>Actinomycetes</taxon>
        <taxon>Mycobacteriales</taxon>
        <taxon>Mycobacteriaceae</taxon>
        <taxon>Mycobacterium</taxon>
    </lineage>
</organism>